<dbReference type="InterPro" id="IPR011044">
    <property type="entry name" value="Quino_amine_DH_bsu"/>
</dbReference>
<evidence type="ECO:0000256" key="1">
    <source>
        <dbReference type="ARBA" id="ARBA00022574"/>
    </source>
</evidence>
<dbReference type="SUPFAM" id="SSF50969">
    <property type="entry name" value="YVTN repeat-like/Quinoprotein amine dehydrogenase"/>
    <property type="match status" value="1"/>
</dbReference>
<dbReference type="CDD" id="cd00200">
    <property type="entry name" value="WD40"/>
    <property type="match status" value="2"/>
</dbReference>
<organism evidence="5 6">
    <name type="scientific">Amycolatopsis mongoliensis</name>
    <dbReference type="NCBI Taxonomy" id="715475"/>
    <lineage>
        <taxon>Bacteria</taxon>
        <taxon>Bacillati</taxon>
        <taxon>Actinomycetota</taxon>
        <taxon>Actinomycetes</taxon>
        <taxon>Pseudonocardiales</taxon>
        <taxon>Pseudonocardiaceae</taxon>
        <taxon>Amycolatopsis</taxon>
    </lineage>
</organism>
<dbReference type="PROSITE" id="PS50082">
    <property type="entry name" value="WD_REPEATS_2"/>
    <property type="match status" value="9"/>
</dbReference>
<reference evidence="5 6" key="1">
    <citation type="submission" date="2023-06" db="EMBL/GenBank/DDBJ databases">
        <authorList>
            <person name="Oyuntsetseg B."/>
            <person name="Kim S.B."/>
        </authorList>
    </citation>
    <scope>NUCLEOTIDE SEQUENCE [LARGE SCALE GENOMIC DNA]</scope>
    <source>
        <strain evidence="5 6">4-36</strain>
    </source>
</reference>
<dbReference type="InterPro" id="IPR027417">
    <property type="entry name" value="P-loop_NTPase"/>
</dbReference>
<dbReference type="InterPro" id="IPR020472">
    <property type="entry name" value="WD40_PAC1"/>
</dbReference>
<dbReference type="RefSeq" id="WP_285994802.1">
    <property type="nucleotide sequence ID" value="NZ_CP127295.1"/>
</dbReference>
<dbReference type="EMBL" id="CP127295">
    <property type="protein sequence ID" value="WIX98317.1"/>
    <property type="molecule type" value="Genomic_DNA"/>
</dbReference>
<keyword evidence="1 3" id="KW-0853">WD repeat</keyword>
<dbReference type="SUPFAM" id="SSF50978">
    <property type="entry name" value="WD40 repeat-like"/>
    <property type="match status" value="2"/>
</dbReference>
<dbReference type="KEGG" id="amog:QRX60_30140"/>
<feature type="repeat" description="WD" evidence="3">
    <location>
        <begin position="1005"/>
        <end position="1046"/>
    </location>
</feature>
<proteinExistence type="predicted"/>
<dbReference type="InterPro" id="IPR015943">
    <property type="entry name" value="WD40/YVTN_repeat-like_dom_sf"/>
</dbReference>
<dbReference type="PANTHER" id="PTHR44129">
    <property type="entry name" value="WD REPEAT-CONTAINING PROTEIN POP1"/>
    <property type="match status" value="1"/>
</dbReference>
<dbReference type="AlphaFoldDB" id="A0A9Y2JH16"/>
<dbReference type="InterPro" id="IPR049052">
    <property type="entry name" value="nSTAND1"/>
</dbReference>
<feature type="domain" description="HTH cro/C1-type" evidence="4">
    <location>
        <begin position="11"/>
        <end position="67"/>
    </location>
</feature>
<accession>A0A9Y2JH16</accession>
<dbReference type="CDD" id="cd00093">
    <property type="entry name" value="HTH_XRE"/>
    <property type="match status" value="1"/>
</dbReference>
<sequence length="1210" mass="128031">MDAAPSFGAELRRLRTERGTSLAGLSERTHYSKGYLSKLETGAKRASVELAARLDEALGAGGRLVELIAAEHRPVCPYRGLEPYGAADAGWFFGREETTADLLDAAAEALAGRRPVVVVGPSGVGKSSLVRAGLQPVLAAGGLPGVAGRPVVTMTPTANPMAEWRRSSPGDGPRVLVVDQFEELFTLCEDESGRRLFVESLAGLAASGEGLVVLSLRADFYDRCLAYPQLVEALRHHQVTVGPMTHAQLEAAIVGPADAAGLTLEPGLVEVLLADVGDSAAGALPLLSHAMLATWQEREGSTLTVAGYRRAGGIAGAVTSTAEEAFGSLDPAEQDAARRLLLRLVRPGVHEQDTRRPVRRELLLRQLPDQAKTALQELTAARLLTVDADVVSITHEALLHAWPRLREWIAADREGLRVHHRLSEATEAWEAEQQHPSLLYRGPRLALAADWAADHDDRLSTAERAFLTTSREAAEAEARRERRQTRRLRSLVTGLAVLSVLVAVAATVAVSKSRAADTERDLAVSRELASEANQLRLTDPELATQLSLAAYRVADTPQARGSLLGASGSTSVTRIKAHPGSITGIAFTGGTGFVTAGLDGTTRFFELSGSGDPVPHAVVRAGAETVTALAVAPGRGLLATADEADATRLWSTADADRPALLGAVPGQGQPSALAVNRTGTLLAAGREDGGVDVWDIREPARPVRAGTLPPTGKAVRAVAFSPTSAELLIGGDDFTARLWDVTGSPAPAAAFDTHTATIRSVAFSPDGTMAAVGSDDRTVDLFTVTDPRHPAMLRQLTGHTNAVRGLAFSPDQRTVATASDDQTVRLWNTADATTLTSLSQPAPARIAAFAPDGATLVTGDDLGGLWLWHLPPPTFANRGGTVTAVYDPHRPQLAFGAEDGEVHLRALADHRELGTIADGPGKVWALAYAPKEPLLVVAGEDRVTRLWDVSDPARPRAVASLGDAATVYTARFRPDGRLLALTGLDHDVVLWDVADPAHPVRLPDLTGHTNAVNGLAFSPDGRLLATGSDDYSGRIWDVSDPRRPRFLVRLTDHSNAVASVDFSPDGTTLATASEDHTVHLLDVRNPARPVQVAELTGPADAISLVTFSPDGRLLATSSDDATARVWDVSDRTRPQALAVLTGHSGPVSSVAFSPDTRQIATTGDDHTLRLWTIGADDVAARICALSGPPLTAEQWGHYVPDLPFRPLCPK</sequence>
<dbReference type="Gene3D" id="2.130.10.10">
    <property type="entry name" value="YVTN repeat-like/Quinoprotein amine dehydrogenase"/>
    <property type="match status" value="4"/>
</dbReference>
<dbReference type="PROSITE" id="PS50943">
    <property type="entry name" value="HTH_CROC1"/>
    <property type="match status" value="1"/>
</dbReference>
<evidence type="ECO:0000259" key="4">
    <source>
        <dbReference type="PROSITE" id="PS50943"/>
    </source>
</evidence>
<dbReference type="InterPro" id="IPR010982">
    <property type="entry name" value="Lambda_DNA-bd_dom_sf"/>
</dbReference>
<dbReference type="SUPFAM" id="SSF52540">
    <property type="entry name" value="P-loop containing nucleoside triphosphate hydrolases"/>
    <property type="match status" value="1"/>
</dbReference>
<feature type="repeat" description="WD" evidence="3">
    <location>
        <begin position="960"/>
        <end position="993"/>
    </location>
</feature>
<dbReference type="SUPFAM" id="SSF47413">
    <property type="entry name" value="lambda repressor-like DNA-binding domains"/>
    <property type="match status" value="1"/>
</dbReference>
<dbReference type="PROSITE" id="PS50294">
    <property type="entry name" value="WD_REPEATS_REGION"/>
    <property type="match status" value="7"/>
</dbReference>
<dbReference type="InterPro" id="IPR019775">
    <property type="entry name" value="WD40_repeat_CS"/>
</dbReference>
<evidence type="ECO:0000313" key="6">
    <source>
        <dbReference type="Proteomes" id="UP001239397"/>
    </source>
</evidence>
<gene>
    <name evidence="5" type="ORF">QRX60_30140</name>
</gene>
<feature type="repeat" description="WD" evidence="3">
    <location>
        <begin position="916"/>
        <end position="957"/>
    </location>
</feature>
<dbReference type="GO" id="GO:0003677">
    <property type="term" value="F:DNA binding"/>
    <property type="evidence" value="ECO:0007669"/>
    <property type="project" value="InterPro"/>
</dbReference>
<feature type="repeat" description="WD" evidence="3">
    <location>
        <begin position="1050"/>
        <end position="1085"/>
    </location>
</feature>
<dbReference type="InterPro" id="IPR001680">
    <property type="entry name" value="WD40_rpt"/>
</dbReference>
<evidence type="ECO:0000256" key="3">
    <source>
        <dbReference type="PROSITE-ProRule" id="PRU00221"/>
    </source>
</evidence>
<dbReference type="InterPro" id="IPR050349">
    <property type="entry name" value="WD_LIS1/nudF_dynein_reg"/>
</dbReference>
<evidence type="ECO:0000256" key="2">
    <source>
        <dbReference type="ARBA" id="ARBA00022737"/>
    </source>
</evidence>
<evidence type="ECO:0000313" key="5">
    <source>
        <dbReference type="EMBL" id="WIX98317.1"/>
    </source>
</evidence>
<dbReference type="InterPro" id="IPR001387">
    <property type="entry name" value="Cro/C1-type_HTH"/>
</dbReference>
<dbReference type="Pfam" id="PF20703">
    <property type="entry name" value="nSTAND1"/>
    <property type="match status" value="1"/>
</dbReference>
<dbReference type="Pfam" id="PF13560">
    <property type="entry name" value="HTH_31"/>
    <property type="match status" value="1"/>
</dbReference>
<dbReference type="Gene3D" id="1.10.260.40">
    <property type="entry name" value="lambda repressor-like DNA-binding domains"/>
    <property type="match status" value="1"/>
</dbReference>
<dbReference type="PROSITE" id="PS00678">
    <property type="entry name" value="WD_REPEATS_1"/>
    <property type="match status" value="3"/>
</dbReference>
<dbReference type="PRINTS" id="PR00320">
    <property type="entry name" value="GPROTEINBRPT"/>
</dbReference>
<feature type="repeat" description="WD" evidence="3">
    <location>
        <begin position="708"/>
        <end position="741"/>
    </location>
</feature>
<dbReference type="SMART" id="SM00530">
    <property type="entry name" value="HTH_XRE"/>
    <property type="match status" value="1"/>
</dbReference>
<dbReference type="Pfam" id="PF00400">
    <property type="entry name" value="WD40"/>
    <property type="match status" value="8"/>
</dbReference>
<protein>
    <submittedName>
        <fullName evidence="5">Helix-turn-helix domain-containing protein</fullName>
    </submittedName>
</protein>
<feature type="repeat" description="WD" evidence="3">
    <location>
        <begin position="1140"/>
        <end position="1181"/>
    </location>
</feature>
<name>A0A9Y2JH16_9PSEU</name>
<feature type="repeat" description="WD" evidence="3">
    <location>
        <begin position="751"/>
        <end position="792"/>
    </location>
</feature>
<keyword evidence="6" id="KW-1185">Reference proteome</keyword>
<feature type="repeat" description="WD" evidence="3">
    <location>
        <begin position="1095"/>
        <end position="1136"/>
    </location>
</feature>
<dbReference type="Proteomes" id="UP001239397">
    <property type="component" value="Chromosome"/>
</dbReference>
<feature type="repeat" description="WD" evidence="3">
    <location>
        <begin position="796"/>
        <end position="837"/>
    </location>
</feature>
<dbReference type="InterPro" id="IPR036322">
    <property type="entry name" value="WD40_repeat_dom_sf"/>
</dbReference>
<keyword evidence="2" id="KW-0677">Repeat</keyword>
<dbReference type="SMART" id="SM00320">
    <property type="entry name" value="WD40"/>
    <property type="match status" value="13"/>
</dbReference>